<feature type="domain" description="Thiamine pyrophosphate enzyme N-terminal TPP-binding" evidence="7">
    <location>
        <begin position="3"/>
        <end position="117"/>
    </location>
</feature>
<dbReference type="Gene3D" id="3.40.50.970">
    <property type="match status" value="2"/>
</dbReference>
<dbReference type="CDD" id="cd00568">
    <property type="entry name" value="TPP_enzymes"/>
    <property type="match status" value="1"/>
</dbReference>
<dbReference type="InterPro" id="IPR029061">
    <property type="entry name" value="THDP-binding"/>
</dbReference>
<dbReference type="Gene3D" id="3.40.50.1220">
    <property type="entry name" value="TPP-binding domain"/>
    <property type="match status" value="1"/>
</dbReference>
<sequence length="553" mass="58261">MNRAADILVASLIQHDIDRVFCVPGESYLSVLDAMVDAADLQVVTARHEGGAGFMAVADAKLSGRTAVAFVSRGPGAMNAAIAVHTAQQDAVPMILFVGQVERPHLGMNAFQEVDHARLFAPMCKWTAEVHDPARLADIVATAFHRARAGTPGPVVISLPEDMLEETVAEAPVPVRGPTRAAAATSDIEALRKQIAAARRPLIVAGGLLQTEAGRSALLRVAEGFGLPVAAAVRQIDVIDNDHPNYAGHMGYGAPGALIAALSQSDLVLAVGARLGDVTSQGYSFPAAPCPAQPVVQVWPDAAELGSFRDLALGIAADPVEVLSQLAAVAPEAPRRAHLDWCHDLHAGALRLRQWDGPAEAEDGVVFGAFVRAVDAMLADDAIIASDAGNFGAWVQKAIRFGGNRRMLGPCSGAMGFGVPAAVAASLRFPGRQVIGFAGDGGMLMTGNELATAMQYGASPILVVSDNGSYGTIRMHQEKTFPNRLAMTDLKNPDFRAWGESFGALAFQINRADEIRPTLQEALSARRPVFISVRTSLEYISPNSTISQLAKRG</sequence>
<protein>
    <submittedName>
        <fullName evidence="8">Thiamine pyrophosphate-dependent enzyme</fullName>
    </submittedName>
</protein>
<dbReference type="SUPFAM" id="SSF52467">
    <property type="entry name" value="DHS-like NAD/FAD-binding domain"/>
    <property type="match status" value="1"/>
</dbReference>
<evidence type="ECO:0000259" key="5">
    <source>
        <dbReference type="Pfam" id="PF00205"/>
    </source>
</evidence>
<keyword evidence="2" id="KW-0808">Transferase</keyword>
<evidence type="ECO:0000256" key="3">
    <source>
        <dbReference type="ARBA" id="ARBA00023052"/>
    </source>
</evidence>
<evidence type="ECO:0000256" key="2">
    <source>
        <dbReference type="ARBA" id="ARBA00022679"/>
    </source>
</evidence>
<reference evidence="9" key="1">
    <citation type="journal article" date="2019" name="Int. J. Syst. Evol. Microbiol.">
        <title>The Global Catalogue of Microorganisms (GCM) 10K type strain sequencing project: providing services to taxonomists for standard genome sequencing and annotation.</title>
        <authorList>
            <consortium name="The Broad Institute Genomics Platform"/>
            <consortium name="The Broad Institute Genome Sequencing Center for Infectious Disease"/>
            <person name="Wu L."/>
            <person name="Ma J."/>
        </authorList>
    </citation>
    <scope>NUCLEOTIDE SEQUENCE [LARGE SCALE GENOMIC DNA]</scope>
    <source>
        <strain evidence="9">CGMCC 4.7283</strain>
    </source>
</reference>
<dbReference type="PROSITE" id="PS00187">
    <property type="entry name" value="TPP_ENZYMES"/>
    <property type="match status" value="1"/>
</dbReference>
<dbReference type="Pfam" id="PF02775">
    <property type="entry name" value="TPP_enzyme_C"/>
    <property type="match status" value="1"/>
</dbReference>
<dbReference type="PANTHER" id="PTHR18968">
    <property type="entry name" value="THIAMINE PYROPHOSPHATE ENZYMES"/>
    <property type="match status" value="1"/>
</dbReference>
<feature type="domain" description="Thiamine pyrophosphate enzyme TPP-binding" evidence="6">
    <location>
        <begin position="387"/>
        <end position="533"/>
    </location>
</feature>
<evidence type="ECO:0000256" key="1">
    <source>
        <dbReference type="ARBA" id="ARBA00007812"/>
    </source>
</evidence>
<dbReference type="NCBIfam" id="NF006052">
    <property type="entry name" value="PRK08199.1"/>
    <property type="match status" value="1"/>
</dbReference>
<dbReference type="InterPro" id="IPR000399">
    <property type="entry name" value="TPP-bd_CS"/>
</dbReference>
<comment type="similarity">
    <text evidence="1 4">Belongs to the TPP enzyme family.</text>
</comment>
<organism evidence="8 9">
    <name type="scientific">Seohaeicola nanhaiensis</name>
    <dbReference type="NCBI Taxonomy" id="1387282"/>
    <lineage>
        <taxon>Bacteria</taxon>
        <taxon>Pseudomonadati</taxon>
        <taxon>Pseudomonadota</taxon>
        <taxon>Alphaproteobacteria</taxon>
        <taxon>Rhodobacterales</taxon>
        <taxon>Roseobacteraceae</taxon>
        <taxon>Seohaeicola</taxon>
    </lineage>
</organism>
<name>A0ABV9KKK0_9RHOB</name>
<feature type="domain" description="Thiamine pyrophosphate enzyme central" evidence="5">
    <location>
        <begin position="188"/>
        <end position="326"/>
    </location>
</feature>
<evidence type="ECO:0000256" key="4">
    <source>
        <dbReference type="RuleBase" id="RU362132"/>
    </source>
</evidence>
<dbReference type="InterPro" id="IPR029035">
    <property type="entry name" value="DHS-like_NAD/FAD-binding_dom"/>
</dbReference>
<dbReference type="InterPro" id="IPR012000">
    <property type="entry name" value="Thiamin_PyroP_enz_cen_dom"/>
</dbReference>
<proteinExistence type="inferred from homology"/>
<dbReference type="InterPro" id="IPR011766">
    <property type="entry name" value="TPP_enzyme_TPP-bd"/>
</dbReference>
<dbReference type="Pfam" id="PF00205">
    <property type="entry name" value="TPP_enzyme_M"/>
    <property type="match status" value="1"/>
</dbReference>
<gene>
    <name evidence="8" type="ORF">ACFO5X_17990</name>
</gene>
<dbReference type="Pfam" id="PF02776">
    <property type="entry name" value="TPP_enzyme_N"/>
    <property type="match status" value="1"/>
</dbReference>
<keyword evidence="9" id="KW-1185">Reference proteome</keyword>
<dbReference type="RefSeq" id="WP_380719476.1">
    <property type="nucleotide sequence ID" value="NZ_JBHSGI010000024.1"/>
</dbReference>
<dbReference type="InterPro" id="IPR045229">
    <property type="entry name" value="TPP_enz"/>
</dbReference>
<evidence type="ECO:0000313" key="9">
    <source>
        <dbReference type="Proteomes" id="UP001595973"/>
    </source>
</evidence>
<evidence type="ECO:0000313" key="8">
    <source>
        <dbReference type="EMBL" id="MFC4670460.1"/>
    </source>
</evidence>
<evidence type="ECO:0000259" key="7">
    <source>
        <dbReference type="Pfam" id="PF02776"/>
    </source>
</evidence>
<comment type="caution">
    <text evidence="8">The sequence shown here is derived from an EMBL/GenBank/DDBJ whole genome shotgun (WGS) entry which is preliminary data.</text>
</comment>
<dbReference type="CDD" id="cd07035">
    <property type="entry name" value="TPP_PYR_POX_like"/>
    <property type="match status" value="1"/>
</dbReference>
<keyword evidence="3 4" id="KW-0786">Thiamine pyrophosphate</keyword>
<dbReference type="SUPFAM" id="SSF52518">
    <property type="entry name" value="Thiamin diphosphate-binding fold (THDP-binding)"/>
    <property type="match status" value="2"/>
</dbReference>
<dbReference type="InterPro" id="IPR012001">
    <property type="entry name" value="Thiamin_PyroP_enz_TPP-bd_dom"/>
</dbReference>
<dbReference type="Proteomes" id="UP001595973">
    <property type="component" value="Unassembled WGS sequence"/>
</dbReference>
<dbReference type="EMBL" id="JBHSGI010000024">
    <property type="protein sequence ID" value="MFC4670460.1"/>
    <property type="molecule type" value="Genomic_DNA"/>
</dbReference>
<dbReference type="PANTHER" id="PTHR18968:SF120">
    <property type="entry name" value="ACETOLACTATE SYNTHASE LARGE SUBUNIT"/>
    <property type="match status" value="1"/>
</dbReference>
<accession>A0ABV9KKK0</accession>
<evidence type="ECO:0000259" key="6">
    <source>
        <dbReference type="Pfam" id="PF02775"/>
    </source>
</evidence>